<reference evidence="1 2" key="1">
    <citation type="submission" date="2009-10" db="EMBL/GenBank/DDBJ databases">
        <title>Complete sequence of chromosome of Ammonifex degensii KC4.</title>
        <authorList>
            <consortium name="US DOE Joint Genome Institute"/>
            <person name="Kerfeld C."/>
            <person name="Goodner B."/>
            <person name="Huber H."/>
            <person name="Stetter K."/>
            <person name="Lucas S."/>
            <person name="Copeland A."/>
            <person name="Lapidus A."/>
            <person name="Glavina del Rio T."/>
            <person name="Dalin E."/>
            <person name="Tice H."/>
            <person name="Bruce D."/>
            <person name="Goodwin L."/>
            <person name="Pitluck S."/>
            <person name="Saunders E."/>
            <person name="Brettin T."/>
            <person name="Detter J.C."/>
            <person name="Han C."/>
            <person name="Larimer F."/>
            <person name="Land M."/>
            <person name="Hauser L."/>
            <person name="Kyrpides N."/>
            <person name="Ovchinnikova G."/>
            <person name="Richardson P."/>
        </authorList>
    </citation>
    <scope>NUCLEOTIDE SEQUENCE [LARGE SCALE GENOMIC DNA]</scope>
    <source>
        <strain evidence="2">DSM 10501 / KC4</strain>
    </source>
</reference>
<dbReference type="Proteomes" id="UP000002620">
    <property type="component" value="Chromosome"/>
</dbReference>
<dbReference type="KEGG" id="adg:Adeg_0995"/>
<name>C9RD02_AMMDK</name>
<dbReference type="EMBL" id="CP001785">
    <property type="protein sequence ID" value="ACX52129.1"/>
    <property type="molecule type" value="Genomic_DNA"/>
</dbReference>
<dbReference type="AlphaFoldDB" id="C9RD02"/>
<keyword evidence="2" id="KW-1185">Reference proteome</keyword>
<proteinExistence type="predicted"/>
<evidence type="ECO:0000313" key="1">
    <source>
        <dbReference type="EMBL" id="ACX52129.1"/>
    </source>
</evidence>
<organism evidence="1 2">
    <name type="scientific">Ammonifex degensii (strain DSM 10501 / KC4)</name>
    <dbReference type="NCBI Taxonomy" id="429009"/>
    <lineage>
        <taxon>Bacteria</taxon>
        <taxon>Bacillati</taxon>
        <taxon>Bacillota</taxon>
        <taxon>Clostridia</taxon>
        <taxon>Thermoanaerobacterales</taxon>
        <taxon>Thermoanaerobacteraceae</taxon>
        <taxon>Ammonifex</taxon>
    </lineage>
</organism>
<accession>C9RD02</accession>
<sequence length="43" mass="4809">MAIRRSLLTFLGEAVRGLSGGFIGSITTLDRLETRQVDEFPQR</sequence>
<dbReference type="STRING" id="429009.Adeg_0995"/>
<dbReference type="HOGENOM" id="CLU_3228723_0_0_9"/>
<gene>
    <name evidence="1" type="ordered locus">Adeg_0995</name>
</gene>
<protein>
    <submittedName>
        <fullName evidence="1">Uncharacterized protein</fullName>
    </submittedName>
</protein>
<evidence type="ECO:0000313" key="2">
    <source>
        <dbReference type="Proteomes" id="UP000002620"/>
    </source>
</evidence>